<dbReference type="Gene3D" id="1.10.600.10">
    <property type="entry name" value="Farnesyl Diphosphate Synthase"/>
    <property type="match status" value="1"/>
</dbReference>
<protein>
    <submittedName>
        <fullName evidence="2">Terpene synthase family protein</fullName>
    </submittedName>
</protein>
<feature type="transmembrane region" description="Helical" evidence="1">
    <location>
        <begin position="377"/>
        <end position="397"/>
    </location>
</feature>
<dbReference type="SUPFAM" id="SSF48576">
    <property type="entry name" value="Terpenoid synthases"/>
    <property type="match status" value="1"/>
</dbReference>
<dbReference type="RefSeq" id="WP_346760468.1">
    <property type="nucleotide sequence ID" value="NZ_JAUJEB010000006.1"/>
</dbReference>
<dbReference type="InterPro" id="IPR008949">
    <property type="entry name" value="Isoprenoid_synthase_dom_sf"/>
</dbReference>
<evidence type="ECO:0000256" key="1">
    <source>
        <dbReference type="SAM" id="Phobius"/>
    </source>
</evidence>
<gene>
    <name evidence="2" type="ORF">QQ020_23815</name>
</gene>
<keyword evidence="1" id="KW-1133">Transmembrane helix</keyword>
<keyword evidence="1" id="KW-0472">Membrane</keyword>
<comment type="caution">
    <text evidence="2">The sequence shown here is derived from an EMBL/GenBank/DDBJ whole genome shotgun (WGS) entry which is preliminary data.</text>
</comment>
<sequence length="413" mass="48306">MDANINLGYQVLSNRFHEVFGPQITYEDDQWKEVLKAMYLCDDWLSNWIDIGKKSELSPKSNCEYQKQRTEYVHNLLKQYNLGKFSQKATDLGLLYCFYTYPHGIKPQGASNRKRIGVFSRAHTYLVLATASIWLLDMLFDDVRKLYVNGKSILEIVDQVLNHFDGIKDKNAQEIRTPPEVSDITENKQIQKVFYEFCILFDLCYIEGYKTLTSETLKIVFDEYRRQIVYFHNEIEKYTHSNDSPILEEYMNTRVLSSGFQWVIVNHMHILGQERSIDDHSRITDFLRSEMTKSSVRSAAEYCCLINDVFSILSDSEHLVDNPVVFLGKQEYPDKSKEEQLSVGIDKSIDIARASFSKLIKLLENMSISSELDKKIYGLYIEVLFFVCFSSTTFHILSPRYNLELCKKYFIKE</sequence>
<organism evidence="2 3">
    <name type="scientific">Agaribacillus aureus</name>
    <dbReference type="NCBI Taxonomy" id="3051825"/>
    <lineage>
        <taxon>Bacteria</taxon>
        <taxon>Pseudomonadati</taxon>
        <taxon>Bacteroidota</taxon>
        <taxon>Cytophagia</taxon>
        <taxon>Cytophagales</taxon>
        <taxon>Splendidivirgaceae</taxon>
        <taxon>Agaribacillus</taxon>
    </lineage>
</organism>
<keyword evidence="1" id="KW-0812">Transmembrane</keyword>
<dbReference type="EMBL" id="JAUJEB010000006">
    <property type="protein sequence ID" value="MDN5215129.1"/>
    <property type="molecule type" value="Genomic_DNA"/>
</dbReference>
<dbReference type="Pfam" id="PF19086">
    <property type="entry name" value="Terpene_syn_C_2"/>
    <property type="match status" value="1"/>
</dbReference>
<reference evidence="2" key="1">
    <citation type="submission" date="2023-06" db="EMBL/GenBank/DDBJ databases">
        <title>Genomic of Agaribacillus aureum.</title>
        <authorList>
            <person name="Wang G."/>
        </authorList>
    </citation>
    <scope>NUCLEOTIDE SEQUENCE</scope>
    <source>
        <strain evidence="2">BMA12</strain>
    </source>
</reference>
<dbReference type="Proteomes" id="UP001172083">
    <property type="component" value="Unassembled WGS sequence"/>
</dbReference>
<keyword evidence="3" id="KW-1185">Reference proteome</keyword>
<proteinExistence type="predicted"/>
<evidence type="ECO:0000313" key="2">
    <source>
        <dbReference type="EMBL" id="MDN5215129.1"/>
    </source>
</evidence>
<accession>A0ABT8LBH7</accession>
<evidence type="ECO:0000313" key="3">
    <source>
        <dbReference type="Proteomes" id="UP001172083"/>
    </source>
</evidence>
<name>A0ABT8LBH7_9BACT</name>